<feature type="compositionally biased region" description="Basic and acidic residues" evidence="1">
    <location>
        <begin position="58"/>
        <end position="74"/>
    </location>
</feature>
<organism evidence="2">
    <name type="scientific">Arion vulgaris</name>
    <dbReference type="NCBI Taxonomy" id="1028688"/>
    <lineage>
        <taxon>Eukaryota</taxon>
        <taxon>Metazoa</taxon>
        <taxon>Spiralia</taxon>
        <taxon>Lophotrochozoa</taxon>
        <taxon>Mollusca</taxon>
        <taxon>Gastropoda</taxon>
        <taxon>Heterobranchia</taxon>
        <taxon>Euthyneura</taxon>
        <taxon>Panpulmonata</taxon>
        <taxon>Eupulmonata</taxon>
        <taxon>Stylommatophora</taxon>
        <taxon>Helicina</taxon>
        <taxon>Arionoidea</taxon>
        <taxon>Arionidae</taxon>
        <taxon>Arion</taxon>
    </lineage>
</organism>
<reference evidence="2" key="1">
    <citation type="submission" date="2014-12" db="EMBL/GenBank/DDBJ databases">
        <title>Insight into the proteome of Arion vulgaris.</title>
        <authorList>
            <person name="Aradska J."/>
            <person name="Bulat T."/>
            <person name="Smidak R."/>
            <person name="Sarate P."/>
            <person name="Gangsoo J."/>
            <person name="Sialana F."/>
            <person name="Bilban M."/>
            <person name="Lubec G."/>
        </authorList>
    </citation>
    <scope>NUCLEOTIDE SEQUENCE</scope>
    <source>
        <tissue evidence="2">Skin</tissue>
    </source>
</reference>
<feature type="non-terminal residue" evidence="2">
    <location>
        <position position="1"/>
    </location>
</feature>
<feature type="compositionally biased region" description="Polar residues" evidence="1">
    <location>
        <begin position="43"/>
        <end position="57"/>
    </location>
</feature>
<evidence type="ECO:0000313" key="2">
    <source>
        <dbReference type="EMBL" id="CEK60010.1"/>
    </source>
</evidence>
<feature type="non-terminal residue" evidence="2">
    <location>
        <position position="74"/>
    </location>
</feature>
<name>A0A0B6YX17_9EUPU</name>
<protein>
    <submittedName>
        <fullName evidence="2">Uncharacterized protein</fullName>
    </submittedName>
</protein>
<evidence type="ECO:0000256" key="1">
    <source>
        <dbReference type="SAM" id="MobiDB-lite"/>
    </source>
</evidence>
<accession>A0A0B6YX17</accession>
<feature type="compositionally biased region" description="Polar residues" evidence="1">
    <location>
        <begin position="20"/>
        <end position="32"/>
    </location>
</feature>
<dbReference type="AlphaFoldDB" id="A0A0B6YX17"/>
<sequence>TDHSKQPSRPTKLRAPLALNNKSNSGNHSNRPLSAKGRPRPNLSVNQGQEQLQINMQNKEDTDSVNREKTFTAS</sequence>
<gene>
    <name evidence="2" type="primary">ORF38142</name>
</gene>
<proteinExistence type="predicted"/>
<dbReference type="EMBL" id="HACG01013145">
    <property type="protein sequence ID" value="CEK60010.1"/>
    <property type="molecule type" value="Transcribed_RNA"/>
</dbReference>
<feature type="region of interest" description="Disordered" evidence="1">
    <location>
        <begin position="1"/>
        <end position="74"/>
    </location>
</feature>